<evidence type="ECO:0000256" key="2">
    <source>
        <dbReference type="SAM" id="MobiDB-lite"/>
    </source>
</evidence>
<dbReference type="EMBL" id="OW152835">
    <property type="protein sequence ID" value="CAH2056436.1"/>
    <property type="molecule type" value="Genomic_DNA"/>
</dbReference>
<feature type="coiled-coil region" evidence="1">
    <location>
        <begin position="46"/>
        <end position="84"/>
    </location>
</feature>
<evidence type="ECO:0000313" key="5">
    <source>
        <dbReference type="Proteomes" id="UP000837857"/>
    </source>
</evidence>
<feature type="region of interest" description="Disordered" evidence="2">
    <location>
        <begin position="157"/>
        <end position="196"/>
    </location>
</feature>
<protein>
    <recommendedName>
        <fullName evidence="6">Pupal cuticle protein PCP52</fullName>
    </recommendedName>
</protein>
<dbReference type="Proteomes" id="UP000837857">
    <property type="component" value="Chromosome 23"/>
</dbReference>
<sequence length="280" mass="29230">MRVLVFYAAALACAAAAPCGTFIAHSPVPLVAIPPGDVQAAAIDAKVDVEDRLRAVSDQARELAEQANENKDEGVNEANDLAKEKAEEAFWAAEEQKWQALDAQKTAEALADASIASSAPAVTKAANAYPAAIFAPLIVDSSAAEVVSEAKVAAPCGKAKSETETSESEAPAAVKAAEVESKPAESADKPAEDVESDTVQVESAAEVKTEDVKKEEGAGFVALSQIHPAPALSASLTAQPWLNPSIAPITYVPGLRSYVSPFVTNYNGQLLNPVYFRAPW</sequence>
<evidence type="ECO:0008006" key="6">
    <source>
        <dbReference type="Google" id="ProtNLM"/>
    </source>
</evidence>
<accession>A0ABN8IFJ6</accession>
<proteinExistence type="predicted"/>
<feature type="compositionally biased region" description="Basic and acidic residues" evidence="2">
    <location>
        <begin position="177"/>
        <end position="192"/>
    </location>
</feature>
<evidence type="ECO:0000256" key="1">
    <source>
        <dbReference type="SAM" id="Coils"/>
    </source>
</evidence>
<evidence type="ECO:0000313" key="4">
    <source>
        <dbReference type="EMBL" id="CAH2056436.1"/>
    </source>
</evidence>
<feature type="chain" id="PRO_5045984418" description="Pupal cuticle protein PCP52" evidence="3">
    <location>
        <begin position="17"/>
        <end position="280"/>
    </location>
</feature>
<feature type="signal peptide" evidence="3">
    <location>
        <begin position="1"/>
        <end position="16"/>
    </location>
</feature>
<feature type="non-terminal residue" evidence="4">
    <location>
        <position position="280"/>
    </location>
</feature>
<organism evidence="4 5">
    <name type="scientific">Iphiclides podalirius</name>
    <name type="common">scarce swallowtail</name>
    <dbReference type="NCBI Taxonomy" id="110791"/>
    <lineage>
        <taxon>Eukaryota</taxon>
        <taxon>Metazoa</taxon>
        <taxon>Ecdysozoa</taxon>
        <taxon>Arthropoda</taxon>
        <taxon>Hexapoda</taxon>
        <taxon>Insecta</taxon>
        <taxon>Pterygota</taxon>
        <taxon>Neoptera</taxon>
        <taxon>Endopterygota</taxon>
        <taxon>Lepidoptera</taxon>
        <taxon>Glossata</taxon>
        <taxon>Ditrysia</taxon>
        <taxon>Papilionoidea</taxon>
        <taxon>Papilionidae</taxon>
        <taxon>Papilioninae</taxon>
        <taxon>Iphiclides</taxon>
    </lineage>
</organism>
<gene>
    <name evidence="4" type="ORF">IPOD504_LOCUS9658</name>
</gene>
<keyword evidence="5" id="KW-1185">Reference proteome</keyword>
<reference evidence="4" key="1">
    <citation type="submission" date="2022-03" db="EMBL/GenBank/DDBJ databases">
        <authorList>
            <person name="Martin H S."/>
        </authorList>
    </citation>
    <scope>NUCLEOTIDE SEQUENCE</scope>
</reference>
<evidence type="ECO:0000256" key="3">
    <source>
        <dbReference type="SAM" id="SignalP"/>
    </source>
</evidence>
<keyword evidence="1" id="KW-0175">Coiled coil</keyword>
<name>A0ABN8IFJ6_9NEOP</name>
<keyword evidence="3" id="KW-0732">Signal</keyword>